<keyword evidence="5" id="KW-0969">Cilium</keyword>
<keyword evidence="6" id="KW-1185">Reference proteome</keyword>
<evidence type="ECO:0000259" key="3">
    <source>
        <dbReference type="Pfam" id="PF16539"/>
    </source>
</evidence>
<evidence type="ECO:0000313" key="5">
    <source>
        <dbReference type="EMBL" id="MEE1674617.1"/>
    </source>
</evidence>
<gene>
    <name evidence="5" type="ORF">SNR37_004060</name>
</gene>
<evidence type="ECO:0000259" key="4">
    <source>
        <dbReference type="Pfam" id="PF16548"/>
    </source>
</evidence>
<feature type="signal peptide" evidence="1">
    <location>
        <begin position="1"/>
        <end position="23"/>
    </location>
</feature>
<comment type="caution">
    <text evidence="5">The sequence shown here is derived from an EMBL/GenBank/DDBJ whole genome shotgun (WGS) entry which is preliminary data.</text>
</comment>
<proteinExistence type="predicted"/>
<dbReference type="InterPro" id="IPR032388">
    <property type="entry name" value="FlgT_C"/>
</dbReference>
<dbReference type="InterPro" id="IPR032386">
    <property type="entry name" value="FlgT_M"/>
</dbReference>
<dbReference type="Proteomes" id="UP001310248">
    <property type="component" value="Unassembled WGS sequence"/>
</dbReference>
<feature type="chain" id="PRO_5045765756" evidence="1">
    <location>
        <begin position="24"/>
        <end position="403"/>
    </location>
</feature>
<dbReference type="InterPro" id="IPR038165">
    <property type="entry name" value="FlgT_C_sf"/>
</dbReference>
<dbReference type="Gene3D" id="3.30.1660.40">
    <property type="entry name" value="FlgT, N-terminal domain"/>
    <property type="match status" value="1"/>
</dbReference>
<keyword evidence="5" id="KW-0282">Flagellum</keyword>
<reference evidence="6" key="1">
    <citation type="submission" date="2023-07" db="EMBL/GenBank/DDBJ databases">
        <title>Draft genome sequence of Agarivorans aestuarii strain ZMCS4, a CAZymes producing bacteria isolated from the marine brown algae Clodostephus spongiosus.</title>
        <authorList>
            <person name="Lorente B."/>
            <person name="Cabral C."/>
            <person name="Frias J."/>
            <person name="Faria J."/>
            <person name="Toubarro D."/>
        </authorList>
    </citation>
    <scope>NUCLEOTIDE SEQUENCE [LARGE SCALE GENOMIC DNA]</scope>
    <source>
        <strain evidence="6">ZMCS4</strain>
    </source>
</reference>
<keyword evidence="1" id="KW-0732">Signal</keyword>
<feature type="domain" description="Flagellar assembly protein T middle" evidence="3">
    <location>
        <begin position="114"/>
        <end position="269"/>
    </location>
</feature>
<dbReference type="RefSeq" id="WP_329775699.1">
    <property type="nucleotide sequence ID" value="NZ_JAYDYW010000009.1"/>
</dbReference>
<dbReference type="Pfam" id="PF16538">
    <property type="entry name" value="FlgT_C"/>
    <property type="match status" value="1"/>
</dbReference>
<evidence type="ECO:0000259" key="2">
    <source>
        <dbReference type="Pfam" id="PF16538"/>
    </source>
</evidence>
<evidence type="ECO:0000313" key="6">
    <source>
        <dbReference type="Proteomes" id="UP001310248"/>
    </source>
</evidence>
<evidence type="ECO:0000256" key="1">
    <source>
        <dbReference type="SAM" id="SignalP"/>
    </source>
</evidence>
<name>A0ABU7G5D0_9ALTE</name>
<sequence>MSKFFRICTCLMMLAGSVLPSYAIWLEGEGQAKIIDGQVDQARQQAIQDALLTLMYRGGASVKSLQVVKSGVLETDELTVRTNGEVYDMKLLVETIIDDQMTVKVAADIFPLNTCEKDSYAKTLFVGPFQLQKREHAQLGGVYRTPEEVSQRLFHRFKLKSKRVDARHLMTRQIAFDGRYANDIEPQMLKVARSLSQQYDVQYILFGKINDMSSYNETSTNLLGIRSSVKLRNYQVKLYVIDGINGETILRKSYGSNREWPFDVTMKLDVTGETFWSSEYGKLIDSYIDQSVSDVEDALYCRQSLATVVGLYNGQVVINIGQTNGVRKGDKFELVRQQYLMHLDGGLRGPIFNADQTQLKVVSVQSDRAVLATERYSDMANIQIRDVLVAVTNDPFAIDENTQ</sequence>
<keyword evidence="5" id="KW-0966">Cell projection</keyword>
<feature type="domain" description="Flagellar assembly protein T N-terminal" evidence="4">
    <location>
        <begin position="25"/>
        <end position="111"/>
    </location>
</feature>
<dbReference type="Pfam" id="PF16548">
    <property type="entry name" value="FlgT_N"/>
    <property type="match status" value="1"/>
</dbReference>
<reference evidence="5 6" key="2">
    <citation type="submission" date="2023-12" db="EMBL/GenBank/DDBJ databases">
        <authorList>
            <consortium name="Cladostephus spongiosus"/>
            <person name="Lorente B."/>
            <person name="Cabral C."/>
            <person name="Frias J."/>
            <person name="Faria J."/>
            <person name="Toubarro D."/>
        </authorList>
    </citation>
    <scope>NUCLEOTIDE SEQUENCE [LARGE SCALE GENOMIC DNA]</scope>
    <source>
        <strain evidence="5 6">ZMCS4</strain>
    </source>
</reference>
<accession>A0ABU7G5D0</accession>
<dbReference type="Pfam" id="PF16539">
    <property type="entry name" value="FlgT_M"/>
    <property type="match status" value="1"/>
</dbReference>
<organism evidence="5 6">
    <name type="scientific">Agarivorans aestuarii</name>
    <dbReference type="NCBI Taxonomy" id="1563703"/>
    <lineage>
        <taxon>Bacteria</taxon>
        <taxon>Pseudomonadati</taxon>
        <taxon>Pseudomonadota</taxon>
        <taxon>Gammaproteobacteria</taxon>
        <taxon>Alteromonadales</taxon>
        <taxon>Alteromonadaceae</taxon>
        <taxon>Agarivorans</taxon>
    </lineage>
</organism>
<dbReference type="InterPro" id="IPR032370">
    <property type="entry name" value="FlgT_N"/>
</dbReference>
<dbReference type="Gene3D" id="3.40.50.10610">
    <property type="entry name" value="ABC-type transport auxiliary lipoprotein component"/>
    <property type="match status" value="1"/>
</dbReference>
<dbReference type="InterPro" id="IPR038180">
    <property type="entry name" value="FlgT_N_sf"/>
</dbReference>
<protein>
    <submittedName>
        <fullName evidence="5">Flagellar assembly protein T N-terminal domain-containing protein</fullName>
    </submittedName>
</protein>
<dbReference type="EMBL" id="JAYDYW010000009">
    <property type="protein sequence ID" value="MEE1674617.1"/>
    <property type="molecule type" value="Genomic_DNA"/>
</dbReference>
<dbReference type="Gene3D" id="2.40.10.410">
    <property type="entry name" value="FlgT, C-terminal domain"/>
    <property type="match status" value="1"/>
</dbReference>
<feature type="domain" description="Flagellar assembly protein T C-terminal" evidence="2">
    <location>
        <begin position="314"/>
        <end position="389"/>
    </location>
</feature>